<dbReference type="Pfam" id="PF00583">
    <property type="entry name" value="Acetyltransf_1"/>
    <property type="match status" value="1"/>
</dbReference>
<name>A0A0P9DEE0_9CHLR</name>
<dbReference type="Proteomes" id="UP000050509">
    <property type="component" value="Unassembled WGS sequence"/>
</dbReference>
<dbReference type="InterPro" id="IPR050276">
    <property type="entry name" value="MshD_Acetyltransferase"/>
</dbReference>
<evidence type="ECO:0000259" key="1">
    <source>
        <dbReference type="PROSITE" id="PS51186"/>
    </source>
</evidence>
<dbReference type="CDD" id="cd04301">
    <property type="entry name" value="NAT_SF"/>
    <property type="match status" value="1"/>
</dbReference>
<gene>
    <name evidence="2" type="ORF">SE17_06050</name>
</gene>
<evidence type="ECO:0000313" key="3">
    <source>
        <dbReference type="Proteomes" id="UP000050509"/>
    </source>
</evidence>
<dbReference type="PANTHER" id="PTHR43617:SF34">
    <property type="entry name" value="PUTATIVE-RELATED"/>
    <property type="match status" value="1"/>
</dbReference>
<feature type="domain" description="N-acetyltransferase" evidence="1">
    <location>
        <begin position="4"/>
        <end position="156"/>
    </location>
</feature>
<protein>
    <recommendedName>
        <fullName evidence="1">N-acetyltransferase domain-containing protein</fullName>
    </recommendedName>
</protein>
<comment type="caution">
    <text evidence="2">The sequence shown here is derived from an EMBL/GenBank/DDBJ whole genome shotgun (WGS) entry which is preliminary data.</text>
</comment>
<organism evidence="2 3">
    <name type="scientific">Kouleothrix aurantiaca</name>
    <dbReference type="NCBI Taxonomy" id="186479"/>
    <lineage>
        <taxon>Bacteria</taxon>
        <taxon>Bacillati</taxon>
        <taxon>Chloroflexota</taxon>
        <taxon>Chloroflexia</taxon>
        <taxon>Chloroflexales</taxon>
        <taxon>Roseiflexineae</taxon>
        <taxon>Roseiflexaceae</taxon>
        <taxon>Kouleothrix</taxon>
    </lineage>
</organism>
<dbReference type="PANTHER" id="PTHR43617">
    <property type="entry name" value="L-AMINO ACID N-ACETYLTRANSFERASE"/>
    <property type="match status" value="1"/>
</dbReference>
<dbReference type="AlphaFoldDB" id="A0A0P9DEE0"/>
<dbReference type="Gene3D" id="3.40.630.30">
    <property type="match status" value="1"/>
</dbReference>
<sequence>MADITLQEITAANWRATLALGVHPAQQRFVADCQPIAAIVLAKAYVGAGGMHWQPYAIAAKEQFIGMLALAHAPDNPTDYWLFHFFIDQRWQGQGYGRAALRAAVELVRADYTHCQHIHLTVNPDNTPGQRLYASVGFRPGGAQQHGELVYILDLAAPSSIADNS</sequence>
<reference evidence="2 3" key="1">
    <citation type="submission" date="2015-09" db="EMBL/GenBank/DDBJ databases">
        <title>Draft genome sequence of Kouleothrix aurantiaca JCM 19913.</title>
        <authorList>
            <person name="Hemp J."/>
        </authorList>
    </citation>
    <scope>NUCLEOTIDE SEQUENCE [LARGE SCALE GENOMIC DNA]</scope>
    <source>
        <strain evidence="2 3">COM-B</strain>
    </source>
</reference>
<dbReference type="EMBL" id="LJCR01000122">
    <property type="protein sequence ID" value="KPV54062.1"/>
    <property type="molecule type" value="Genomic_DNA"/>
</dbReference>
<dbReference type="InterPro" id="IPR016181">
    <property type="entry name" value="Acyl_CoA_acyltransferase"/>
</dbReference>
<accession>A0A0P9DEE0</accession>
<keyword evidence="3" id="KW-1185">Reference proteome</keyword>
<evidence type="ECO:0000313" key="2">
    <source>
        <dbReference type="EMBL" id="KPV54062.1"/>
    </source>
</evidence>
<dbReference type="PROSITE" id="PS51186">
    <property type="entry name" value="GNAT"/>
    <property type="match status" value="1"/>
</dbReference>
<dbReference type="InterPro" id="IPR000182">
    <property type="entry name" value="GNAT_dom"/>
</dbReference>
<dbReference type="SUPFAM" id="SSF55729">
    <property type="entry name" value="Acyl-CoA N-acyltransferases (Nat)"/>
    <property type="match status" value="1"/>
</dbReference>
<dbReference type="GO" id="GO:0016747">
    <property type="term" value="F:acyltransferase activity, transferring groups other than amino-acyl groups"/>
    <property type="evidence" value="ECO:0007669"/>
    <property type="project" value="InterPro"/>
</dbReference>
<proteinExistence type="predicted"/>